<gene>
    <name evidence="3" type="ORF">EDD73_12315</name>
</gene>
<keyword evidence="1" id="KW-1133">Transmembrane helix</keyword>
<dbReference type="EMBL" id="SLXT01000023">
    <property type="protein sequence ID" value="TCP62108.1"/>
    <property type="molecule type" value="Genomic_DNA"/>
</dbReference>
<dbReference type="AlphaFoldDB" id="A0A4R2RHK5"/>
<evidence type="ECO:0000256" key="1">
    <source>
        <dbReference type="SAM" id="Phobius"/>
    </source>
</evidence>
<feature type="transmembrane region" description="Helical" evidence="1">
    <location>
        <begin position="21"/>
        <end position="42"/>
    </location>
</feature>
<reference evidence="3 4" key="1">
    <citation type="submission" date="2019-03" db="EMBL/GenBank/DDBJ databases">
        <title>Genomic Encyclopedia of Type Strains, Phase IV (KMG-IV): sequencing the most valuable type-strain genomes for metagenomic binning, comparative biology and taxonomic classification.</title>
        <authorList>
            <person name="Goeker M."/>
        </authorList>
    </citation>
    <scope>NUCLEOTIDE SEQUENCE [LARGE SCALE GENOMIC DNA]</scope>
    <source>
        <strain evidence="3 4">DSM 11170</strain>
    </source>
</reference>
<dbReference type="Pfam" id="PF26018">
    <property type="entry name" value="BSH_RND_rel"/>
    <property type="match status" value="1"/>
</dbReference>
<evidence type="ECO:0000313" key="4">
    <source>
        <dbReference type="Proteomes" id="UP000294813"/>
    </source>
</evidence>
<evidence type="ECO:0000259" key="2">
    <source>
        <dbReference type="Pfam" id="PF26018"/>
    </source>
</evidence>
<sequence length="331" mass="36778">MSRLTMVPPGKDAIKKRRRKFWLRLLLVIAVIILCGFGVWWAKEKLQHLFVKAVVEVQPAKLGQLSVTRPLPGWIIRDEVIISAPAAGRFQRIAKDSERVRLGAPVAGLQSGNAAEGDEGGAQSVPAPRAGLLEFRMDGLESVLTPRVLDTLDPGQLKALTEKPTEVQNDDYVNRGQPIFKIIDNIEKAYYLTHYVMTDLPKPLVPQMRITLAMSPTGPNISGKVVQVRGVDDVWVLIQLLNPSLDAIKERKASLLYVEQTHKGILLPLEAIVEREGEKGVWLSEKNRAQWHPVTVTATVNEQVIVDPATLDEKSLVVQNPSWLEPGQEIK</sequence>
<accession>A0A4R2RHK5</accession>
<protein>
    <submittedName>
        <fullName evidence="3">Putative membrane fusion protein</fullName>
    </submittedName>
</protein>
<evidence type="ECO:0000313" key="3">
    <source>
        <dbReference type="EMBL" id="TCP62108.1"/>
    </source>
</evidence>
<feature type="domain" description="RND related barrel-sandwich hybrid" evidence="2">
    <location>
        <begin position="79"/>
        <end position="184"/>
    </location>
</feature>
<name>A0A4R2RHK5_9FIRM</name>
<dbReference type="OrthoDB" id="1722186at2"/>
<comment type="caution">
    <text evidence="3">The sequence shown here is derived from an EMBL/GenBank/DDBJ whole genome shotgun (WGS) entry which is preliminary data.</text>
</comment>
<dbReference type="RefSeq" id="WP_131919995.1">
    <property type="nucleotide sequence ID" value="NZ_JAOQNU010000023.1"/>
</dbReference>
<organism evidence="3 4">
    <name type="scientific">Heliophilum fasciatum</name>
    <dbReference type="NCBI Taxonomy" id="35700"/>
    <lineage>
        <taxon>Bacteria</taxon>
        <taxon>Bacillati</taxon>
        <taxon>Bacillota</taxon>
        <taxon>Clostridia</taxon>
        <taxon>Eubacteriales</taxon>
        <taxon>Heliobacteriaceae</taxon>
        <taxon>Heliophilum</taxon>
    </lineage>
</organism>
<dbReference type="InterPro" id="IPR058709">
    <property type="entry name" value="BSH_RND-rel"/>
</dbReference>
<proteinExistence type="predicted"/>
<dbReference type="Proteomes" id="UP000294813">
    <property type="component" value="Unassembled WGS sequence"/>
</dbReference>
<keyword evidence="1" id="KW-0472">Membrane</keyword>
<dbReference type="Gene3D" id="2.40.420.20">
    <property type="match status" value="1"/>
</dbReference>
<keyword evidence="4" id="KW-1185">Reference proteome</keyword>
<keyword evidence="1" id="KW-0812">Transmembrane</keyword>